<gene>
    <name evidence="2" type="ORF">RJ641_035798</name>
</gene>
<accession>A0AAN8VG53</accession>
<keyword evidence="3" id="KW-1185">Reference proteome</keyword>
<reference evidence="2 3" key="1">
    <citation type="submission" date="2023-12" db="EMBL/GenBank/DDBJ databases">
        <title>A high-quality genome assembly for Dillenia turbinata (Dilleniales).</title>
        <authorList>
            <person name="Chanderbali A."/>
        </authorList>
    </citation>
    <scope>NUCLEOTIDE SEQUENCE [LARGE SCALE GENOMIC DNA]</scope>
    <source>
        <strain evidence="2">LSX21</strain>
        <tissue evidence="2">Leaf</tissue>
    </source>
</reference>
<sequence>HAVSPQEALQILDIPLRELSTQKSYRSKYCPIGSSFSSPEIGTPQCLGEGLEWWCGFYQSIRPTQMGLSLNIDMSSAAFIEPLLVIESIAGERCVFPDIV</sequence>
<dbReference type="SUPFAM" id="SSF101690">
    <property type="entry name" value="PAZ domain"/>
    <property type="match status" value="1"/>
</dbReference>
<name>A0AAN8VG53_9MAGN</name>
<organism evidence="2 3">
    <name type="scientific">Dillenia turbinata</name>
    <dbReference type="NCBI Taxonomy" id="194707"/>
    <lineage>
        <taxon>Eukaryota</taxon>
        <taxon>Viridiplantae</taxon>
        <taxon>Streptophyta</taxon>
        <taxon>Embryophyta</taxon>
        <taxon>Tracheophyta</taxon>
        <taxon>Spermatophyta</taxon>
        <taxon>Magnoliopsida</taxon>
        <taxon>eudicotyledons</taxon>
        <taxon>Gunneridae</taxon>
        <taxon>Pentapetalae</taxon>
        <taxon>Dilleniales</taxon>
        <taxon>Dilleniaceae</taxon>
        <taxon>Dillenia</taxon>
    </lineage>
</organism>
<evidence type="ECO:0000313" key="3">
    <source>
        <dbReference type="Proteomes" id="UP001370490"/>
    </source>
</evidence>
<proteinExistence type="predicted"/>
<dbReference type="InterPro" id="IPR036085">
    <property type="entry name" value="PAZ_dom_sf"/>
</dbReference>
<evidence type="ECO:0000313" key="2">
    <source>
        <dbReference type="EMBL" id="KAK6932904.1"/>
    </source>
</evidence>
<dbReference type="AlphaFoldDB" id="A0AAN8VG53"/>
<comment type="caution">
    <text evidence="2">The sequence shown here is derived from an EMBL/GenBank/DDBJ whole genome shotgun (WGS) entry which is preliminary data.</text>
</comment>
<dbReference type="Pfam" id="PF08699">
    <property type="entry name" value="ArgoL1"/>
    <property type="match status" value="1"/>
</dbReference>
<protein>
    <submittedName>
        <fullName evidence="2">Argonaute, linker 1 domain</fullName>
    </submittedName>
</protein>
<feature type="non-terminal residue" evidence="2">
    <location>
        <position position="1"/>
    </location>
</feature>
<feature type="domain" description="Argonaute linker 1" evidence="1">
    <location>
        <begin position="30"/>
        <end position="82"/>
    </location>
</feature>
<dbReference type="SMART" id="SM01163">
    <property type="entry name" value="DUF1785"/>
    <property type="match status" value="1"/>
</dbReference>
<dbReference type="Proteomes" id="UP001370490">
    <property type="component" value="Unassembled WGS sequence"/>
</dbReference>
<dbReference type="InterPro" id="IPR014811">
    <property type="entry name" value="ArgoL1"/>
</dbReference>
<dbReference type="PANTHER" id="PTHR22891">
    <property type="entry name" value="EUKARYOTIC TRANSLATION INITIATION FACTOR 2C"/>
    <property type="match status" value="1"/>
</dbReference>
<evidence type="ECO:0000259" key="1">
    <source>
        <dbReference type="SMART" id="SM01163"/>
    </source>
</evidence>
<dbReference type="EMBL" id="JBAMMX010000009">
    <property type="protein sequence ID" value="KAK6932904.1"/>
    <property type="molecule type" value="Genomic_DNA"/>
</dbReference>